<gene>
    <name evidence="1" type="ORF">HWQ67_17825</name>
</gene>
<sequence>TGLCRPQVYLSVTNSALGFTKSYYVQIHSTPLTAVRYDSEQDPATLTDFAILKKPLYKDSIDNVVAISPDYLKPLNYNPTTGNLTIGGFISAAPLAFNVEYYHAEDKTYNLSYWVPREDALEPGFSAPPPECADWVEMPESVIVPAFVTKAVPIKVTVPPNVILEPTRFEFWVVVREAEATEGVMMVEGTLKGVTQKTQYIQQWLVSLE</sequence>
<evidence type="ECO:0000313" key="2">
    <source>
        <dbReference type="Proteomes" id="UP001196980"/>
    </source>
</evidence>
<evidence type="ECO:0000313" key="1">
    <source>
        <dbReference type="EMBL" id="MBV6343434.1"/>
    </source>
</evidence>
<proteinExistence type="predicted"/>
<dbReference type="Proteomes" id="UP001196980">
    <property type="component" value="Unassembled WGS sequence"/>
</dbReference>
<reference evidence="1 2" key="1">
    <citation type="journal article" date="2020" name="J Geophys Res Biogeosci">
        <title>Magnetotaxis as an Adaptation to Enable Bacterial Shuttling of Microbial Sulfur and Sulfur Cycling Across Aquatic Oxic#Anoxic Interfaces.</title>
        <authorList>
            <person name="Li J."/>
            <person name="Liu P."/>
            <person name="Wang J."/>
            <person name="Roberts A.P."/>
            <person name="Pan Y."/>
        </authorList>
    </citation>
    <scope>NUCLEOTIDE SEQUENCE [LARGE SCALE GENOMIC DNA]</scope>
    <source>
        <strain evidence="1 2">MYR-1_YQ</strain>
    </source>
</reference>
<dbReference type="RefSeq" id="WP_218254049.1">
    <property type="nucleotide sequence ID" value="NZ_JABXWD010000589.1"/>
</dbReference>
<comment type="caution">
    <text evidence="1">The sequence shown here is derived from an EMBL/GenBank/DDBJ whole genome shotgun (WGS) entry which is preliminary data.</text>
</comment>
<organism evidence="1 2">
    <name type="scientific">Candidatus Magnetobacterium casense</name>
    <dbReference type="NCBI Taxonomy" id="1455061"/>
    <lineage>
        <taxon>Bacteria</taxon>
        <taxon>Pseudomonadati</taxon>
        <taxon>Nitrospirota</taxon>
        <taxon>Thermodesulfovibrionia</taxon>
        <taxon>Thermodesulfovibrionales</taxon>
        <taxon>Candidatus Magnetobacteriaceae</taxon>
        <taxon>Candidatus Magnetobacterium</taxon>
    </lineage>
</organism>
<name>A0ABS6S4V4_9BACT</name>
<dbReference type="EMBL" id="JABXWD010000589">
    <property type="protein sequence ID" value="MBV6343434.1"/>
    <property type="molecule type" value="Genomic_DNA"/>
</dbReference>
<keyword evidence="2" id="KW-1185">Reference proteome</keyword>
<feature type="non-terminal residue" evidence="1">
    <location>
        <position position="1"/>
    </location>
</feature>
<accession>A0ABS6S4V4</accession>
<protein>
    <submittedName>
        <fullName evidence="1">Uncharacterized protein</fullName>
    </submittedName>
</protein>